<name>A0A4R6IQG8_9SPHI</name>
<keyword evidence="4" id="KW-0732">Signal</keyword>
<dbReference type="AlphaFoldDB" id="A0A4R6IQG8"/>
<accession>A0A4R6IQG8</accession>
<evidence type="ECO:0000256" key="2">
    <source>
        <dbReference type="ARBA" id="ARBA00023136"/>
    </source>
</evidence>
<reference evidence="6 7" key="1">
    <citation type="submission" date="2019-03" db="EMBL/GenBank/DDBJ databases">
        <title>Genomic Encyclopedia of Archaeal and Bacterial Type Strains, Phase II (KMG-II): from individual species to whole genera.</title>
        <authorList>
            <person name="Goeker M."/>
        </authorList>
    </citation>
    <scope>NUCLEOTIDE SEQUENCE [LARGE SCALE GENOMIC DNA]</scope>
    <source>
        <strain evidence="6 7">DSM 19034</strain>
    </source>
</reference>
<evidence type="ECO:0000259" key="5">
    <source>
        <dbReference type="Pfam" id="PF14905"/>
    </source>
</evidence>
<dbReference type="GO" id="GO:0009279">
    <property type="term" value="C:cell outer membrane"/>
    <property type="evidence" value="ECO:0007669"/>
    <property type="project" value="UniProtKB-SubCell"/>
</dbReference>
<comment type="subcellular location">
    <subcellularLocation>
        <location evidence="1">Cell outer membrane</location>
    </subcellularLocation>
</comment>
<dbReference type="PANTHER" id="PTHR40980:SF4">
    <property type="entry name" value="TONB-DEPENDENT RECEPTOR-LIKE BETA-BARREL DOMAIN-CONTAINING PROTEIN"/>
    <property type="match status" value="1"/>
</dbReference>
<protein>
    <submittedName>
        <fullName evidence="6">Outer membrane beta-barrel protein</fullName>
    </submittedName>
</protein>
<dbReference type="Proteomes" id="UP000295499">
    <property type="component" value="Unassembled WGS sequence"/>
</dbReference>
<evidence type="ECO:0000313" key="7">
    <source>
        <dbReference type="Proteomes" id="UP000295499"/>
    </source>
</evidence>
<dbReference type="RefSeq" id="WP_133552431.1">
    <property type="nucleotide sequence ID" value="NZ_SNWM01000001.1"/>
</dbReference>
<dbReference type="Gene3D" id="2.40.170.20">
    <property type="entry name" value="TonB-dependent receptor, beta-barrel domain"/>
    <property type="match status" value="1"/>
</dbReference>
<dbReference type="PANTHER" id="PTHR40980">
    <property type="entry name" value="PLUG DOMAIN-CONTAINING PROTEIN"/>
    <property type="match status" value="1"/>
</dbReference>
<dbReference type="OrthoDB" id="635001at2"/>
<proteinExistence type="predicted"/>
<comment type="caution">
    <text evidence="6">The sequence shown here is derived from an EMBL/GenBank/DDBJ whole genome shotgun (WGS) entry which is preliminary data.</text>
</comment>
<evidence type="ECO:0000256" key="3">
    <source>
        <dbReference type="ARBA" id="ARBA00023237"/>
    </source>
</evidence>
<sequence length="709" mass="80467">MKSFLFTVLSICCLQASAQTDTAKIKLNEVKIVGRQSLIQQRTDRSVIVVNNQIRQLADHALDLLRLAPGITISDNEDALQMNGKDAVEVMINDKVVKMSGRDLVKLLKSLPIATVAQLEIMTNPSAKYDISGNSGLLNIKTKRISNNGITGNVDLSHSQAGHSMGDLSNTLNYGADQLAVSSYLAYHYGNYPSRSNLERLVDQGKLDQVKNSADKWRDPALRLTAEYYIDDKQILGALLAYERSRNTGSYEADATLFPDFGVPTKSHTRSFGPNTSNWKTYNLNYRFADTLGTEFSLDLDRSLFHKDNLNTVTTTFSIQELDDINYQTFTGIAINSLKGDYSRNWKTKLKLEAGFKISGVRTDNELSVHAAPMKGGLVERSKDNFLYREDVNAAYVNLGKSYLKWGWQMGLRLEHSKIKGMATSDNESVLIKPDSVYWNLMPAVYLTFRPSSVHNFRLSVNQRIKRPNYTALRPFTYQIDAFNVETGNPGLRVQKNTNAELSYSFKDRITISASYAHTDDFFTPVLFLREDVFYQTTANAGTMDNWNFLLNYPVKVSRWWNMVNKLTGFHNQFNGQLFQGVLDDGKWSYGMSTAQRFNLPKNYLVTLNARYTSSLKNLIYSQRDNANVSIGISKKLFKEQASFRIGVSDLFETQRTYTDVNFMNLIYSECETWESRRFSMGFSWQFGNKKVRQTKERSIGGADEKSRS</sequence>
<dbReference type="InterPro" id="IPR041700">
    <property type="entry name" value="OMP_b-brl_3"/>
</dbReference>
<dbReference type="Pfam" id="PF14905">
    <property type="entry name" value="OMP_b-brl_3"/>
    <property type="match status" value="1"/>
</dbReference>
<organism evidence="6 7">
    <name type="scientific">Pedobacter duraquae</name>
    <dbReference type="NCBI Taxonomy" id="425511"/>
    <lineage>
        <taxon>Bacteria</taxon>
        <taxon>Pseudomonadati</taxon>
        <taxon>Bacteroidota</taxon>
        <taxon>Sphingobacteriia</taxon>
        <taxon>Sphingobacteriales</taxon>
        <taxon>Sphingobacteriaceae</taxon>
        <taxon>Pedobacter</taxon>
    </lineage>
</organism>
<evidence type="ECO:0000313" key="6">
    <source>
        <dbReference type="EMBL" id="TDO24441.1"/>
    </source>
</evidence>
<keyword evidence="7" id="KW-1185">Reference proteome</keyword>
<evidence type="ECO:0000256" key="1">
    <source>
        <dbReference type="ARBA" id="ARBA00004442"/>
    </source>
</evidence>
<feature type="signal peptide" evidence="4">
    <location>
        <begin position="1"/>
        <end position="18"/>
    </location>
</feature>
<dbReference type="InterPro" id="IPR036942">
    <property type="entry name" value="Beta-barrel_TonB_sf"/>
</dbReference>
<evidence type="ECO:0000256" key="4">
    <source>
        <dbReference type="SAM" id="SignalP"/>
    </source>
</evidence>
<gene>
    <name evidence="6" type="ORF">CLV32_0730</name>
</gene>
<dbReference type="EMBL" id="SNWM01000001">
    <property type="protein sequence ID" value="TDO24441.1"/>
    <property type="molecule type" value="Genomic_DNA"/>
</dbReference>
<feature type="domain" description="Outer membrane protein beta-barrel" evidence="5">
    <location>
        <begin position="290"/>
        <end position="685"/>
    </location>
</feature>
<keyword evidence="2" id="KW-0472">Membrane</keyword>
<dbReference type="SUPFAM" id="SSF56935">
    <property type="entry name" value="Porins"/>
    <property type="match status" value="1"/>
</dbReference>
<keyword evidence="3" id="KW-0998">Cell outer membrane</keyword>
<feature type="chain" id="PRO_5020764987" evidence="4">
    <location>
        <begin position="19"/>
        <end position="709"/>
    </location>
</feature>